<evidence type="ECO:0000256" key="5">
    <source>
        <dbReference type="ARBA" id="ARBA00022692"/>
    </source>
</evidence>
<feature type="transmembrane region" description="Helical" evidence="8">
    <location>
        <begin position="168"/>
        <end position="191"/>
    </location>
</feature>
<feature type="transmembrane region" description="Helical" evidence="8">
    <location>
        <begin position="109"/>
        <end position="125"/>
    </location>
</feature>
<comment type="caution">
    <text evidence="10">The sequence shown here is derived from an EMBL/GenBank/DDBJ whole genome shotgun (WGS) entry which is preliminary data.</text>
</comment>
<dbReference type="GO" id="GO:0009103">
    <property type="term" value="P:lipopolysaccharide biosynthetic process"/>
    <property type="evidence" value="ECO:0007669"/>
    <property type="project" value="UniProtKB-ARBA"/>
</dbReference>
<evidence type="ECO:0000256" key="4">
    <source>
        <dbReference type="ARBA" id="ARBA00022679"/>
    </source>
</evidence>
<evidence type="ECO:0000259" key="9">
    <source>
        <dbReference type="Pfam" id="PF13231"/>
    </source>
</evidence>
<evidence type="ECO:0000313" key="10">
    <source>
        <dbReference type="EMBL" id="OGH92310.1"/>
    </source>
</evidence>
<feature type="transmembrane region" description="Helical" evidence="8">
    <location>
        <begin position="203"/>
        <end position="221"/>
    </location>
</feature>
<dbReference type="InterPro" id="IPR050297">
    <property type="entry name" value="LipidA_mod_glycosyltrf_83"/>
</dbReference>
<evidence type="ECO:0000313" key="11">
    <source>
        <dbReference type="Proteomes" id="UP000176634"/>
    </source>
</evidence>
<name>A0A1F6P8D8_9BACT</name>
<reference evidence="10 11" key="1">
    <citation type="journal article" date="2016" name="Nat. Commun.">
        <title>Thousands of microbial genomes shed light on interconnected biogeochemical processes in an aquifer system.</title>
        <authorList>
            <person name="Anantharaman K."/>
            <person name="Brown C.T."/>
            <person name="Hug L.A."/>
            <person name="Sharon I."/>
            <person name="Castelle C.J."/>
            <person name="Probst A.J."/>
            <person name="Thomas B.C."/>
            <person name="Singh A."/>
            <person name="Wilkins M.J."/>
            <person name="Karaoz U."/>
            <person name="Brodie E.L."/>
            <person name="Williams K.H."/>
            <person name="Hubbard S.S."/>
            <person name="Banfield J.F."/>
        </authorList>
    </citation>
    <scope>NUCLEOTIDE SEQUENCE [LARGE SCALE GENOMIC DNA]</scope>
</reference>
<keyword evidence="5 8" id="KW-0812">Transmembrane</keyword>
<feature type="domain" description="Glycosyltransferase RgtA/B/C/D-like" evidence="9">
    <location>
        <begin position="59"/>
        <end position="194"/>
    </location>
</feature>
<organism evidence="10 11">
    <name type="scientific">Candidatus Magasanikbacteria bacterium RIFOXYD1_FULL_40_23</name>
    <dbReference type="NCBI Taxonomy" id="1798705"/>
    <lineage>
        <taxon>Bacteria</taxon>
        <taxon>Candidatus Magasanikiibacteriota</taxon>
    </lineage>
</organism>
<evidence type="ECO:0000256" key="8">
    <source>
        <dbReference type="SAM" id="Phobius"/>
    </source>
</evidence>
<dbReference type="InterPro" id="IPR038731">
    <property type="entry name" value="RgtA/B/C-like"/>
</dbReference>
<feature type="transmembrane region" description="Helical" evidence="8">
    <location>
        <begin position="9"/>
        <end position="27"/>
    </location>
</feature>
<evidence type="ECO:0000256" key="6">
    <source>
        <dbReference type="ARBA" id="ARBA00022989"/>
    </source>
</evidence>
<keyword evidence="4" id="KW-0808">Transferase</keyword>
<evidence type="ECO:0000256" key="3">
    <source>
        <dbReference type="ARBA" id="ARBA00022676"/>
    </source>
</evidence>
<feature type="transmembrane region" description="Helical" evidence="8">
    <location>
        <begin position="329"/>
        <end position="347"/>
    </location>
</feature>
<dbReference type="AlphaFoldDB" id="A0A1F6P8D8"/>
<keyword evidence="3" id="KW-0328">Glycosyltransferase</keyword>
<dbReference type="GO" id="GO:0016763">
    <property type="term" value="F:pentosyltransferase activity"/>
    <property type="evidence" value="ECO:0007669"/>
    <property type="project" value="TreeGrafter"/>
</dbReference>
<feature type="transmembrane region" description="Helical" evidence="8">
    <location>
        <begin position="280"/>
        <end position="299"/>
    </location>
</feature>
<dbReference type="PANTHER" id="PTHR33908">
    <property type="entry name" value="MANNOSYLTRANSFERASE YKCB-RELATED"/>
    <property type="match status" value="1"/>
</dbReference>
<feature type="transmembrane region" description="Helical" evidence="8">
    <location>
        <begin position="246"/>
        <end position="274"/>
    </location>
</feature>
<keyword evidence="2" id="KW-1003">Cell membrane</keyword>
<keyword evidence="7 8" id="KW-0472">Membrane</keyword>
<dbReference type="Proteomes" id="UP000176634">
    <property type="component" value="Unassembled WGS sequence"/>
</dbReference>
<feature type="transmembrane region" description="Helical" evidence="8">
    <location>
        <begin position="131"/>
        <end position="147"/>
    </location>
</feature>
<evidence type="ECO:0000256" key="1">
    <source>
        <dbReference type="ARBA" id="ARBA00004651"/>
    </source>
</evidence>
<comment type="subcellular location">
    <subcellularLocation>
        <location evidence="1">Cell membrane</location>
        <topology evidence="1">Multi-pass membrane protein</topology>
    </subcellularLocation>
</comment>
<evidence type="ECO:0000256" key="7">
    <source>
        <dbReference type="ARBA" id="ARBA00023136"/>
    </source>
</evidence>
<dbReference type="GO" id="GO:0005886">
    <property type="term" value="C:plasma membrane"/>
    <property type="evidence" value="ECO:0007669"/>
    <property type="project" value="UniProtKB-SubCell"/>
</dbReference>
<keyword evidence="6 8" id="KW-1133">Transmembrane helix</keyword>
<gene>
    <name evidence="10" type="ORF">A2563_04985</name>
</gene>
<dbReference type="PANTHER" id="PTHR33908:SF11">
    <property type="entry name" value="MEMBRANE PROTEIN"/>
    <property type="match status" value="1"/>
</dbReference>
<feature type="transmembrane region" description="Helical" evidence="8">
    <location>
        <begin position="306"/>
        <end position="323"/>
    </location>
</feature>
<protein>
    <recommendedName>
        <fullName evidence="9">Glycosyltransferase RgtA/B/C/D-like domain-containing protein</fullName>
    </recommendedName>
</protein>
<feature type="transmembrane region" description="Helical" evidence="8">
    <location>
        <begin position="79"/>
        <end position="97"/>
    </location>
</feature>
<dbReference type="EMBL" id="MFRA01000006">
    <property type="protein sequence ID" value="OGH92310.1"/>
    <property type="molecule type" value="Genomic_DNA"/>
</dbReference>
<sequence length="486" mass="55989">MKLNNKNHIALGSIIILGLILRLVALFKSGNFWDDEIFNFVYSQKAWPQGLIYWLWETNPPLHMLILKIWFFVFPANELFARLPSVAAGCASIYFIYKLGKELFDEKTALLAAFYLAIHPYNIFWSATARIYVFFMLLAILSTHILYKQFFLGNNSRKIKIAGAIINGLLIFSHLSSLFFLTGQFFVLAIFKGKTAVINWIKYNFIPFVLGAGWVALSIYIKRDNSMEKSWFLNLSNNLKESLSPLLNVVVGQFETITGLMLIALLCALILHKIYKTKSISLLFLMTLIAIPIMLSITLGVWHIKFIIAILPLLVLAIAYSLSDTFHTSLAAIVIAGVCLTGLQSLWHTLPITDWNKIESNFKTYENSDKFVFVYNHFVLKSQVDRYLPKSVAQNSKTLILYKDMSWDDMVVQKNYIPLKLSEEEKEQWYKESNLDNYSTVALLQNEFPTVTRLDDLFAKHGWKLKQEPRRAEIVGLYKLYVYEKN</sequence>
<dbReference type="STRING" id="1798705.A2563_04985"/>
<dbReference type="Pfam" id="PF13231">
    <property type="entry name" value="PMT_2"/>
    <property type="match status" value="1"/>
</dbReference>
<accession>A0A1F6P8D8</accession>
<proteinExistence type="predicted"/>
<evidence type="ECO:0000256" key="2">
    <source>
        <dbReference type="ARBA" id="ARBA00022475"/>
    </source>
</evidence>